<protein>
    <recommendedName>
        <fullName evidence="4 7">Signal peptidase I</fullName>
        <ecNumber evidence="4 7">3.4.21.89</ecNumber>
    </recommendedName>
</protein>
<dbReference type="InterPro" id="IPR019533">
    <property type="entry name" value="Peptidase_S26"/>
</dbReference>
<reference evidence="10 11" key="1">
    <citation type="submission" date="2019-03" db="EMBL/GenBank/DDBJ databases">
        <title>Draft genome sequences of novel Actinobacteria.</title>
        <authorList>
            <person name="Sahin N."/>
            <person name="Ay H."/>
            <person name="Saygin H."/>
        </authorList>
    </citation>
    <scope>NUCLEOTIDE SEQUENCE [LARGE SCALE GENOMIC DNA]</scope>
    <source>
        <strain evidence="10 11">JCM 30547</strain>
    </source>
</reference>
<dbReference type="EMBL" id="SMKA01000123">
    <property type="protein sequence ID" value="TDC25460.1"/>
    <property type="molecule type" value="Genomic_DNA"/>
</dbReference>
<dbReference type="NCBIfam" id="TIGR02227">
    <property type="entry name" value="sigpep_I_bact"/>
    <property type="match status" value="1"/>
</dbReference>
<dbReference type="EC" id="3.4.21.89" evidence="4 7"/>
<evidence type="ECO:0000256" key="7">
    <source>
        <dbReference type="RuleBase" id="RU362042"/>
    </source>
</evidence>
<dbReference type="Gene3D" id="2.10.109.10">
    <property type="entry name" value="Umud Fragment, subunit A"/>
    <property type="match status" value="1"/>
</dbReference>
<comment type="caution">
    <text evidence="10">The sequence shown here is derived from an EMBL/GenBank/DDBJ whole genome shotgun (WGS) entry which is preliminary data.</text>
</comment>
<dbReference type="SUPFAM" id="SSF51306">
    <property type="entry name" value="LexA/Signal peptidase"/>
    <property type="match status" value="1"/>
</dbReference>
<name>A0A4R4PSW5_9ACTN</name>
<dbReference type="PROSITE" id="PS00761">
    <property type="entry name" value="SPASE_I_3"/>
    <property type="match status" value="1"/>
</dbReference>
<evidence type="ECO:0000313" key="10">
    <source>
        <dbReference type="EMBL" id="TDC25460.1"/>
    </source>
</evidence>
<dbReference type="GO" id="GO:0004252">
    <property type="term" value="F:serine-type endopeptidase activity"/>
    <property type="evidence" value="ECO:0007669"/>
    <property type="project" value="InterPro"/>
</dbReference>
<feature type="domain" description="Peptidase S26" evidence="9">
    <location>
        <begin position="39"/>
        <end position="228"/>
    </location>
</feature>
<evidence type="ECO:0000256" key="6">
    <source>
        <dbReference type="PIRSR" id="PIRSR600223-1"/>
    </source>
</evidence>
<evidence type="ECO:0000259" key="9">
    <source>
        <dbReference type="Pfam" id="PF10502"/>
    </source>
</evidence>
<dbReference type="InterPro" id="IPR000223">
    <property type="entry name" value="Pept_S26A_signal_pept_1"/>
</dbReference>
<organism evidence="10 11">
    <name type="scientific">Kribbella albertanoniae</name>
    <dbReference type="NCBI Taxonomy" id="1266829"/>
    <lineage>
        <taxon>Bacteria</taxon>
        <taxon>Bacillati</taxon>
        <taxon>Actinomycetota</taxon>
        <taxon>Actinomycetes</taxon>
        <taxon>Propionibacteriales</taxon>
        <taxon>Kribbellaceae</taxon>
        <taxon>Kribbella</taxon>
    </lineage>
</organism>
<dbReference type="GO" id="GO:0006465">
    <property type="term" value="P:signal peptide processing"/>
    <property type="evidence" value="ECO:0007669"/>
    <property type="project" value="InterPro"/>
</dbReference>
<dbReference type="PANTHER" id="PTHR43390:SF1">
    <property type="entry name" value="CHLOROPLAST PROCESSING PEPTIDASE"/>
    <property type="match status" value="1"/>
</dbReference>
<evidence type="ECO:0000256" key="3">
    <source>
        <dbReference type="ARBA" id="ARBA00009370"/>
    </source>
</evidence>
<dbReference type="PANTHER" id="PTHR43390">
    <property type="entry name" value="SIGNAL PEPTIDASE I"/>
    <property type="match status" value="1"/>
</dbReference>
<gene>
    <name evidence="10" type="primary">lepB</name>
    <name evidence="10" type="ORF">E1261_24160</name>
</gene>
<feature type="region of interest" description="Disordered" evidence="8">
    <location>
        <begin position="1"/>
        <end position="26"/>
    </location>
</feature>
<dbReference type="InterPro" id="IPR036286">
    <property type="entry name" value="LexA/Signal_pep-like_sf"/>
</dbReference>
<evidence type="ECO:0000313" key="11">
    <source>
        <dbReference type="Proteomes" id="UP000295075"/>
    </source>
</evidence>
<dbReference type="OrthoDB" id="9815782at2"/>
<dbReference type="GO" id="GO:0005886">
    <property type="term" value="C:plasma membrane"/>
    <property type="evidence" value="ECO:0007669"/>
    <property type="project" value="UniProtKB-SubCell"/>
</dbReference>
<evidence type="ECO:0000256" key="8">
    <source>
        <dbReference type="SAM" id="MobiDB-lite"/>
    </source>
</evidence>
<keyword evidence="11" id="KW-1185">Reference proteome</keyword>
<dbReference type="AlphaFoldDB" id="A0A4R4PSW5"/>
<keyword evidence="7" id="KW-0645">Protease</keyword>
<feature type="compositionally biased region" description="Basic residues" evidence="8">
    <location>
        <begin position="9"/>
        <end position="26"/>
    </location>
</feature>
<evidence type="ECO:0000256" key="5">
    <source>
        <dbReference type="ARBA" id="ARBA00022801"/>
    </source>
</evidence>
<feature type="active site" evidence="6">
    <location>
        <position position="69"/>
    </location>
</feature>
<evidence type="ECO:0000256" key="1">
    <source>
        <dbReference type="ARBA" id="ARBA00000677"/>
    </source>
</evidence>
<dbReference type="CDD" id="cd06530">
    <property type="entry name" value="S26_SPase_I"/>
    <property type="match status" value="1"/>
</dbReference>
<dbReference type="GO" id="GO:0009003">
    <property type="term" value="F:signal peptidase activity"/>
    <property type="evidence" value="ECO:0007669"/>
    <property type="project" value="UniProtKB-EC"/>
</dbReference>
<sequence length="249" mass="27642">MAPSTATRARPRSAPRRARRSKGRHRRLKQRNPLLSLLTEMTTVTVLALVITVVLRLFVAEAFYVPSESMYNTLTKDDRILAEKISYLHRDVDRGDIVVFKDPANWLNEEPATPGPFRQVGEFVGILPRSGEGHLVKRVIGLPGDKVICCDRNGRVTVNGIALDEREYLLKGAHPSDMPFNVVVPPGQLWVMGDNRAQSADSRAHMGGPGGGFVPIKNVVGRACCVIWPSDRMTMLRPPETFKKPGLKK</sequence>
<keyword evidence="5 7" id="KW-0378">Hydrolase</keyword>
<dbReference type="InterPro" id="IPR019758">
    <property type="entry name" value="Pept_S26A_signal_pept_1_CS"/>
</dbReference>
<comment type="similarity">
    <text evidence="3 7">Belongs to the peptidase S26 family.</text>
</comment>
<comment type="catalytic activity">
    <reaction evidence="1 7">
        <text>Cleavage of hydrophobic, N-terminal signal or leader sequences from secreted and periplasmic proteins.</text>
        <dbReference type="EC" id="3.4.21.89"/>
    </reaction>
</comment>
<dbReference type="Proteomes" id="UP000295075">
    <property type="component" value="Unassembled WGS sequence"/>
</dbReference>
<feature type="active site" evidence="6">
    <location>
        <position position="137"/>
    </location>
</feature>
<accession>A0A4R4PSW5</accession>
<dbReference type="PRINTS" id="PR00727">
    <property type="entry name" value="LEADERPTASE"/>
</dbReference>
<evidence type="ECO:0000256" key="2">
    <source>
        <dbReference type="ARBA" id="ARBA00004401"/>
    </source>
</evidence>
<comment type="subcellular location">
    <subcellularLocation>
        <location evidence="2">Cell membrane</location>
        <topology evidence="2">Single-pass type II membrane protein</topology>
    </subcellularLocation>
    <subcellularLocation>
        <location evidence="7">Membrane</location>
        <topology evidence="7">Single-pass type II membrane protein</topology>
    </subcellularLocation>
</comment>
<evidence type="ECO:0000256" key="4">
    <source>
        <dbReference type="ARBA" id="ARBA00013208"/>
    </source>
</evidence>
<proteinExistence type="inferred from homology"/>
<dbReference type="Pfam" id="PF10502">
    <property type="entry name" value="Peptidase_S26"/>
    <property type="match status" value="1"/>
</dbReference>